<dbReference type="Proteomes" id="UP000002069">
    <property type="component" value="Plasmid pCTU1"/>
</dbReference>
<evidence type="ECO:0000313" key="1">
    <source>
        <dbReference type="EMBL" id="CBA34656.1"/>
    </source>
</evidence>
<dbReference type="Pfam" id="PF10004">
    <property type="entry name" value="DUF2247"/>
    <property type="match status" value="1"/>
</dbReference>
<evidence type="ECO:0000313" key="2">
    <source>
        <dbReference type="Proteomes" id="UP000002069"/>
    </source>
</evidence>
<keyword evidence="2" id="KW-1185">Reference proteome</keyword>
<geneLocation type="plasmid" evidence="1 2">
    <name>pCTU1</name>
</geneLocation>
<reference evidence="2" key="2">
    <citation type="journal article" date="2011" name="J. Bacteriol.">
        <title>Complete genome sequence of Cronobacter turicensis LMG 23827, a food-borne pathogen causing deaths in neonates.</title>
        <authorList>
            <person name="Stephan R."/>
            <person name="Lehner A."/>
            <person name="Tischler P."/>
            <person name="Rattei T."/>
        </authorList>
    </citation>
    <scope>NUCLEOTIDE SEQUENCE [LARGE SCALE GENOMIC DNA]</scope>
    <source>
        <strain evidence="2">DSM 18703 / CCUG 55852 / LMG 23827 / z3032</strain>
    </source>
</reference>
<dbReference type="PIRSF" id="PIRSF015278">
    <property type="entry name" value="UCP015278"/>
    <property type="match status" value="1"/>
</dbReference>
<evidence type="ECO:0008006" key="3">
    <source>
        <dbReference type="Google" id="ProtNLM"/>
    </source>
</evidence>
<accession>C9Y5L1</accession>
<gene>
    <name evidence="1" type="ordered locus">Ctu_1p01190</name>
</gene>
<dbReference type="HOGENOM" id="CLU_124837_1_0_6"/>
<dbReference type="AlphaFoldDB" id="C9Y5L1"/>
<dbReference type="InterPro" id="IPR016630">
    <property type="entry name" value="UCP015278"/>
</dbReference>
<sequence>MTFSLMNSKLKFSWEDICWGYKHHLIGWKDVVCYASDKISHGNDNEVVFGISLIDKHNLHELDELLGKIAVISDDYSNDKWLYFKLLMLFISKDEINDPLGEVEKVYDFFDYPEEIKSFVRYMPVSEDYDPSKHTVEENIQRLYSNWKGYLDNKIVSFLK</sequence>
<name>C9Y5L1_CROTZ</name>
<organism evidence="1 2">
    <name type="scientific">Cronobacter turicensis (strain DSM 18703 / CCUG 55852 / LMG 23827 / z3032)</name>
    <dbReference type="NCBI Taxonomy" id="693216"/>
    <lineage>
        <taxon>Bacteria</taxon>
        <taxon>Pseudomonadati</taxon>
        <taxon>Pseudomonadota</taxon>
        <taxon>Gammaproteobacteria</taxon>
        <taxon>Enterobacterales</taxon>
        <taxon>Enterobacteriaceae</taxon>
        <taxon>Cronobacter</taxon>
    </lineage>
</organism>
<keyword evidence="1" id="KW-0614">Plasmid</keyword>
<dbReference type="KEGG" id="ctu:Ctu_1p01190"/>
<reference evidence="1 2" key="1">
    <citation type="journal article" date="2010" name="J. Bacteriol.">
        <title>Complete Genome Sequence of Cronobacter turicensis LMG 23827, a foodborne pathogen causing deaths in neonates.</title>
        <authorList>
            <person name="Stephan R."/>
            <person name="Lehner A."/>
            <person name="Tischler P."/>
            <person name="Rattei T."/>
        </authorList>
    </citation>
    <scope>NUCLEOTIDE SEQUENCE [LARGE SCALE GENOMIC DNA]</scope>
    <source>
        <strain evidence="2">DSM 18703 / CCUG 55852 / LMG 23827 / z3032</strain>
        <plasmid evidence="1 2">pCTU1</plasmid>
    </source>
</reference>
<dbReference type="EMBL" id="FN543094">
    <property type="protein sequence ID" value="CBA34656.1"/>
    <property type="molecule type" value="Genomic_DNA"/>
</dbReference>
<protein>
    <recommendedName>
        <fullName evidence="3">DUF2247 domain-containing protein</fullName>
    </recommendedName>
</protein>
<proteinExistence type="predicted"/>